<dbReference type="InterPro" id="IPR019134">
    <property type="entry name" value="Cactin_C"/>
</dbReference>
<dbReference type="EMBL" id="ULHB01000176">
    <property type="protein sequence ID" value="SYW84420.1"/>
    <property type="molecule type" value="Genomic_DNA"/>
</dbReference>
<dbReference type="PANTHER" id="PTHR21737:SF4">
    <property type="entry name" value="SPLICING FACTOR CACTIN"/>
    <property type="match status" value="1"/>
</dbReference>
<dbReference type="Proteomes" id="UP000658997">
    <property type="component" value="Unassembled WGS sequence"/>
</dbReference>
<protein>
    <recommendedName>
        <fullName evidence="2">Splicing factor Cactin</fullName>
    </recommendedName>
</protein>
<dbReference type="SMART" id="SM01050">
    <property type="entry name" value="CactinC_cactus"/>
    <property type="match status" value="1"/>
</dbReference>
<organism evidence="6 7">
    <name type="scientific">Ustilago bromivora</name>
    <dbReference type="NCBI Taxonomy" id="307758"/>
    <lineage>
        <taxon>Eukaryota</taxon>
        <taxon>Fungi</taxon>
        <taxon>Dikarya</taxon>
        <taxon>Basidiomycota</taxon>
        <taxon>Ustilaginomycotina</taxon>
        <taxon>Ustilaginomycetes</taxon>
        <taxon>Ustilaginales</taxon>
        <taxon>Ustilaginaceae</taxon>
        <taxon>Ustilago</taxon>
    </lineage>
</organism>
<evidence type="ECO:0000256" key="1">
    <source>
        <dbReference type="ARBA" id="ARBA00006895"/>
    </source>
</evidence>
<feature type="compositionally biased region" description="Polar residues" evidence="3">
    <location>
        <begin position="14"/>
        <end position="26"/>
    </location>
</feature>
<evidence type="ECO:0000256" key="3">
    <source>
        <dbReference type="SAM" id="MobiDB-lite"/>
    </source>
</evidence>
<feature type="region of interest" description="Disordered" evidence="3">
    <location>
        <begin position="390"/>
        <end position="411"/>
    </location>
</feature>
<dbReference type="AlphaFoldDB" id="A0A8H8TW22"/>
<feature type="compositionally biased region" description="Basic and acidic residues" evidence="3">
    <location>
        <begin position="204"/>
        <end position="232"/>
    </location>
</feature>
<evidence type="ECO:0000259" key="5">
    <source>
        <dbReference type="Pfam" id="PF10312"/>
    </source>
</evidence>
<dbReference type="Pfam" id="PF09732">
    <property type="entry name" value="CactinC_cactus"/>
    <property type="match status" value="1"/>
</dbReference>
<dbReference type="PANTHER" id="PTHR21737">
    <property type="entry name" value="POLYGLUTAMINE BINDING PROTEIN 1/MARVEL MEMBRANE-ASSOCIATING DOMAIN CONTAINING 3"/>
    <property type="match status" value="1"/>
</dbReference>
<dbReference type="Pfam" id="PF10312">
    <property type="entry name" value="Cactin_mid"/>
    <property type="match status" value="1"/>
</dbReference>
<feature type="region of interest" description="Disordered" evidence="3">
    <location>
        <begin position="1"/>
        <end position="174"/>
    </location>
</feature>
<keyword evidence="7" id="KW-1185">Reference proteome</keyword>
<gene>
    <name evidence="6" type="ORF">UBRO2_05520</name>
</gene>
<feature type="compositionally biased region" description="Basic and acidic residues" evidence="3">
    <location>
        <begin position="1"/>
        <end position="13"/>
    </location>
</feature>
<feature type="region of interest" description="Disordered" evidence="3">
    <location>
        <begin position="188"/>
        <end position="232"/>
    </location>
</feature>
<dbReference type="GO" id="GO:0005681">
    <property type="term" value="C:spliceosomal complex"/>
    <property type="evidence" value="ECO:0007669"/>
    <property type="project" value="TreeGrafter"/>
</dbReference>
<dbReference type="InterPro" id="IPR018816">
    <property type="entry name" value="Cactin_central"/>
</dbReference>
<sequence length="751" mass="88376">MREPEIAELDKVHTTASVRMPSSSTSHHARAPPSSSRDDHDSSDHKRQHRSDIDDHRRSKDRDTSPDRRKRHREDDHRDRHRSSKHSQNSRSHRDDDRRDKSDREHRRRDRDRDHGSSSNLRHDSDRDQYHMDRSSKRRETSEERRIRKAAKRSEKLKQLEESFIDQEEEEGAAQRTAVAELMMYSAEDNPFNDPTLGQKFKWGKKEEKERKQGLSREEAEKRDAQRRQEAMAEIEKLNAKRAEREKQAALREEEEARMARLAESAQMASWVAKEDDFHLEQAQRRAVIRVKENRAKPIDLLSINLKWADPNIIAEQENKQDDDDDDDEAGLEIDLEEPYTIFEDLTIEETEELHQDIQMYLELEKNDSHRDFWRSMLIVCDDKLEELKEEQDRSKGGAANVPLRQDPEERGRINSMLEPKSTDELQQLQDQVRAKLASGEPVDVEYWERVLKSIVVWRAKARLGVLHEAVLSNRLEYLRRKQRDEAVRQQQELLIQTGEDSVDEQQEALDAQDTAKAQADAEEAALEALYHPDEMEPAAIDPSRLSYEDVRLAIKTLGEDLSELVAARRRVTGQLFIPKTRCNDLDPCSSSNPADRMFIQEASKALDVTEEIMPTDEALTHETYQWQDKYRPRKPRFLNRVHTGFDWNKYNQTHYDSDNPPPKTVQGYKFNIFYPDLIDKNVAPTYKVVKERGEEQTVLLRFSAGPPYEDVAFRIVNREWEYSHKRGFRNSFDRGVLQLHFNFKRLRYRK</sequence>
<dbReference type="GO" id="GO:0005737">
    <property type="term" value="C:cytoplasm"/>
    <property type="evidence" value="ECO:0007669"/>
    <property type="project" value="TreeGrafter"/>
</dbReference>
<feature type="domain" description="Splicing factor cactin central" evidence="5">
    <location>
        <begin position="261"/>
        <end position="467"/>
    </location>
</feature>
<comment type="caution">
    <text evidence="6">The sequence shown here is derived from an EMBL/GenBank/DDBJ whole genome shotgun (WGS) entry which is preliminary data.</text>
</comment>
<evidence type="ECO:0000259" key="4">
    <source>
        <dbReference type="Pfam" id="PF09732"/>
    </source>
</evidence>
<feature type="domain" description="Splicing factor Cactin C-terminal" evidence="4">
    <location>
        <begin position="627"/>
        <end position="751"/>
    </location>
</feature>
<feature type="compositionally biased region" description="Basic and acidic residues" evidence="3">
    <location>
        <begin position="92"/>
        <end position="161"/>
    </location>
</feature>
<proteinExistence type="inferred from homology"/>
<evidence type="ECO:0000313" key="7">
    <source>
        <dbReference type="Proteomes" id="UP000658997"/>
    </source>
</evidence>
<feature type="compositionally biased region" description="Acidic residues" evidence="3">
    <location>
        <begin position="163"/>
        <end position="172"/>
    </location>
</feature>
<comment type="similarity">
    <text evidence="1">Belongs to the CACTIN family.</text>
</comment>
<evidence type="ECO:0000256" key="2">
    <source>
        <dbReference type="ARBA" id="ARBA00034534"/>
    </source>
</evidence>
<feature type="compositionally biased region" description="Basic and acidic residues" evidence="3">
    <location>
        <begin position="36"/>
        <end position="78"/>
    </location>
</feature>
<dbReference type="GO" id="GO:0045292">
    <property type="term" value="P:mRNA cis splicing, via spliceosome"/>
    <property type="evidence" value="ECO:0007669"/>
    <property type="project" value="TreeGrafter"/>
</dbReference>
<evidence type="ECO:0000313" key="6">
    <source>
        <dbReference type="EMBL" id="SYW84420.1"/>
    </source>
</evidence>
<name>A0A8H8TW22_9BASI</name>
<reference evidence="6" key="1">
    <citation type="submission" date="2018-08" db="EMBL/GenBank/DDBJ databases">
        <authorList>
            <person name="Guldener U."/>
        </authorList>
    </citation>
    <scope>NUCLEOTIDE SEQUENCE</scope>
    <source>
        <strain evidence="6">UB2</strain>
    </source>
</reference>
<accession>A0A8H8TW22</accession>